<dbReference type="GO" id="GO:0003700">
    <property type="term" value="F:DNA-binding transcription factor activity"/>
    <property type="evidence" value="ECO:0007669"/>
    <property type="project" value="InterPro"/>
</dbReference>
<accession>A0A1T5P9F2</accession>
<dbReference type="AlphaFoldDB" id="A0A1T5P9F2"/>
<dbReference type="EMBL" id="FUZZ01000005">
    <property type="protein sequence ID" value="SKD09374.1"/>
    <property type="molecule type" value="Genomic_DNA"/>
</dbReference>
<dbReference type="PANTHER" id="PTHR39515:SF2">
    <property type="entry name" value="HTH-TYPE TRANSCRIPTIONAL REGULATOR RV0880"/>
    <property type="match status" value="1"/>
</dbReference>
<dbReference type="PANTHER" id="PTHR39515">
    <property type="entry name" value="CONSERVED PROTEIN"/>
    <property type="match status" value="1"/>
</dbReference>
<proteinExistence type="predicted"/>
<dbReference type="InterPro" id="IPR052526">
    <property type="entry name" value="HTH-type_Bedaq_tolerance"/>
</dbReference>
<organism evidence="2 3">
    <name type="scientific">Chitinophaga ginsengisegetis</name>
    <dbReference type="NCBI Taxonomy" id="393003"/>
    <lineage>
        <taxon>Bacteria</taxon>
        <taxon>Pseudomonadati</taxon>
        <taxon>Bacteroidota</taxon>
        <taxon>Chitinophagia</taxon>
        <taxon>Chitinophagales</taxon>
        <taxon>Chitinophagaceae</taxon>
        <taxon>Chitinophaga</taxon>
    </lineage>
</organism>
<dbReference type="PROSITE" id="PS50995">
    <property type="entry name" value="HTH_MARR_2"/>
    <property type="match status" value="1"/>
</dbReference>
<evidence type="ECO:0000313" key="2">
    <source>
        <dbReference type="EMBL" id="SKD09374.1"/>
    </source>
</evidence>
<dbReference type="Gene3D" id="1.10.10.10">
    <property type="entry name" value="Winged helix-like DNA-binding domain superfamily/Winged helix DNA-binding domain"/>
    <property type="match status" value="1"/>
</dbReference>
<protein>
    <submittedName>
        <fullName evidence="2">DNA-binding transcriptional regulator, MarR family</fullName>
    </submittedName>
</protein>
<evidence type="ECO:0000313" key="3">
    <source>
        <dbReference type="Proteomes" id="UP000190166"/>
    </source>
</evidence>
<dbReference type="STRING" id="393003.SAMN05660461_5261"/>
<dbReference type="SMART" id="SM00347">
    <property type="entry name" value="HTH_MARR"/>
    <property type="match status" value="1"/>
</dbReference>
<gene>
    <name evidence="2" type="ORF">SAMN05660461_5261</name>
</gene>
<keyword evidence="3" id="KW-1185">Reference proteome</keyword>
<name>A0A1T5P9F2_9BACT</name>
<sequence length="145" mass="16325">MASGNPNQLAAQLRPLLARLVRKLRKLSPANEQLSQSERSVLVLLDQHDYLLSAELAVMEKMTPQSMGQLLQHLFQQGLINRTASPDDKRKIHISLSAAGKELMQRVRKERNEWLSKAISEVCTKEEQAILQAAIGPLSKLVEYE</sequence>
<reference evidence="2 3" key="1">
    <citation type="submission" date="2017-02" db="EMBL/GenBank/DDBJ databases">
        <authorList>
            <person name="Peterson S.W."/>
        </authorList>
    </citation>
    <scope>NUCLEOTIDE SEQUENCE [LARGE SCALE GENOMIC DNA]</scope>
    <source>
        <strain evidence="2 3">DSM 18108</strain>
    </source>
</reference>
<dbReference type="InterPro" id="IPR036390">
    <property type="entry name" value="WH_DNA-bd_sf"/>
</dbReference>
<dbReference type="RefSeq" id="WP_079472544.1">
    <property type="nucleotide sequence ID" value="NZ_FUZZ01000005.1"/>
</dbReference>
<dbReference type="InterPro" id="IPR000835">
    <property type="entry name" value="HTH_MarR-typ"/>
</dbReference>
<dbReference type="Proteomes" id="UP000190166">
    <property type="component" value="Unassembled WGS sequence"/>
</dbReference>
<dbReference type="SUPFAM" id="SSF46785">
    <property type="entry name" value="Winged helix' DNA-binding domain"/>
    <property type="match status" value="1"/>
</dbReference>
<dbReference type="Pfam" id="PF01047">
    <property type="entry name" value="MarR"/>
    <property type="match status" value="1"/>
</dbReference>
<dbReference type="InterPro" id="IPR036388">
    <property type="entry name" value="WH-like_DNA-bd_sf"/>
</dbReference>
<evidence type="ECO:0000259" key="1">
    <source>
        <dbReference type="PROSITE" id="PS50995"/>
    </source>
</evidence>
<feature type="domain" description="HTH marR-type" evidence="1">
    <location>
        <begin position="10"/>
        <end position="140"/>
    </location>
</feature>
<dbReference type="GO" id="GO:0003677">
    <property type="term" value="F:DNA binding"/>
    <property type="evidence" value="ECO:0007669"/>
    <property type="project" value="UniProtKB-KW"/>
</dbReference>
<keyword evidence="2" id="KW-0238">DNA-binding</keyword>